<dbReference type="Proteomes" id="UP000282985">
    <property type="component" value="Unassembled WGS sequence"/>
</dbReference>
<dbReference type="EMBL" id="RJJX01000044">
    <property type="protein sequence ID" value="RUT72833.1"/>
    <property type="molecule type" value="Genomic_DNA"/>
</dbReference>
<reference evidence="1 2" key="1">
    <citation type="submission" date="2018-11" db="EMBL/GenBank/DDBJ databases">
        <title>Parancylomarina longa gen. nov., sp. nov., isolated from sediments of southern Okinawa.</title>
        <authorList>
            <person name="Fu T."/>
        </authorList>
    </citation>
    <scope>NUCLEOTIDE SEQUENCE [LARGE SCALE GENOMIC DNA]</scope>
    <source>
        <strain evidence="1 2">T3-2 S1-C</strain>
    </source>
</reference>
<proteinExistence type="predicted"/>
<name>A0A434AEL6_9BACT</name>
<keyword evidence="2" id="KW-1185">Reference proteome</keyword>
<gene>
    <name evidence="1" type="ORF">DLK05_16460</name>
</gene>
<sequence length="89" mass="10217">MILRDGNKKEFGKESQLAADCFIRYRYFAKTAIIECHCEAEARSRGNLQQVAHPLIYGVLPFQGRCLIGQRGANSEFPSKYKMHIRILL</sequence>
<accession>A0A434AEL6</accession>
<protein>
    <submittedName>
        <fullName evidence="1">Uncharacterized protein</fullName>
    </submittedName>
</protein>
<evidence type="ECO:0000313" key="2">
    <source>
        <dbReference type="Proteomes" id="UP000282985"/>
    </source>
</evidence>
<dbReference type="AlphaFoldDB" id="A0A434AEL6"/>
<comment type="caution">
    <text evidence="1">The sequence shown here is derived from an EMBL/GenBank/DDBJ whole genome shotgun (WGS) entry which is preliminary data.</text>
</comment>
<organism evidence="1 2">
    <name type="scientific">Ancylomarina longa</name>
    <dbReference type="NCBI Taxonomy" id="2487017"/>
    <lineage>
        <taxon>Bacteria</taxon>
        <taxon>Pseudomonadati</taxon>
        <taxon>Bacteroidota</taxon>
        <taxon>Bacteroidia</taxon>
        <taxon>Marinilabiliales</taxon>
        <taxon>Marinifilaceae</taxon>
        <taxon>Ancylomarina</taxon>
    </lineage>
</organism>
<evidence type="ECO:0000313" key="1">
    <source>
        <dbReference type="EMBL" id="RUT72833.1"/>
    </source>
</evidence>